<sequence>MDQEHISDKLEELYEKLNALETSIHSKGNLSIVINIDVKDLHLQELNLEELAFHLDKLDIKELSGMLNLGNAFSPVVHPKKEPEKTNTPENREQTEKKKQTADDIKISVNEKSVPYTID</sequence>
<comment type="caution">
    <text evidence="2">The sequence shown here is derived from an EMBL/GenBank/DDBJ whole genome shotgun (WGS) entry which is preliminary data.</text>
</comment>
<reference evidence="3" key="1">
    <citation type="submission" date="2016-05" db="EMBL/GenBank/DDBJ databases">
        <authorList>
            <person name="Liu B."/>
            <person name="Wang J."/>
            <person name="Zhu Y."/>
            <person name="Liu G."/>
            <person name="Chen Q."/>
            <person name="Chen Z."/>
            <person name="Lan J."/>
            <person name="Che J."/>
            <person name="Ge C."/>
            <person name="Shi H."/>
            <person name="Pan Z."/>
            <person name="Liu X."/>
        </authorList>
    </citation>
    <scope>NUCLEOTIDE SEQUENCE [LARGE SCALE GENOMIC DNA]</scope>
    <source>
        <strain evidence="3">FJAT-27215</strain>
    </source>
</reference>
<keyword evidence="3" id="KW-1185">Reference proteome</keyword>
<accession>A0A1B9AMN3</accession>
<proteinExistence type="predicted"/>
<name>A0A1B9AMN3_9BACI</name>
<feature type="compositionally biased region" description="Basic and acidic residues" evidence="1">
    <location>
        <begin position="79"/>
        <end position="106"/>
    </location>
</feature>
<evidence type="ECO:0000313" key="3">
    <source>
        <dbReference type="Proteomes" id="UP000092578"/>
    </source>
</evidence>
<evidence type="ECO:0000313" key="2">
    <source>
        <dbReference type="EMBL" id="OCA85082.1"/>
    </source>
</evidence>
<feature type="region of interest" description="Disordered" evidence="1">
    <location>
        <begin position="72"/>
        <end position="119"/>
    </location>
</feature>
<organism evidence="2 3">
    <name type="scientific">Pseudobacillus wudalianchiensis</name>
    <dbReference type="NCBI Taxonomy" id="1743143"/>
    <lineage>
        <taxon>Bacteria</taxon>
        <taxon>Bacillati</taxon>
        <taxon>Bacillota</taxon>
        <taxon>Bacilli</taxon>
        <taxon>Bacillales</taxon>
        <taxon>Bacillaceae</taxon>
        <taxon>Pseudobacillus</taxon>
    </lineage>
</organism>
<dbReference type="EMBL" id="MAYT01000027">
    <property type="protein sequence ID" value="OCA85082.1"/>
    <property type="molecule type" value="Genomic_DNA"/>
</dbReference>
<gene>
    <name evidence="2" type="ORF">A8F95_10350</name>
</gene>
<evidence type="ECO:0000256" key="1">
    <source>
        <dbReference type="SAM" id="MobiDB-lite"/>
    </source>
</evidence>
<dbReference type="RefSeq" id="WP_065411053.1">
    <property type="nucleotide sequence ID" value="NZ_MAYT01000027.1"/>
</dbReference>
<dbReference type="Proteomes" id="UP000092578">
    <property type="component" value="Unassembled WGS sequence"/>
</dbReference>
<protein>
    <submittedName>
        <fullName evidence="2">Uncharacterized protein</fullName>
    </submittedName>
</protein>
<dbReference type="AlphaFoldDB" id="A0A1B9AMN3"/>